<organism evidence="1 2">
    <name type="scientific">Saccharococcus thermophilus</name>
    <dbReference type="NCBI Taxonomy" id="29396"/>
    <lineage>
        <taxon>Bacteria</taxon>
        <taxon>Bacillati</taxon>
        <taxon>Bacillota</taxon>
        <taxon>Bacilli</taxon>
        <taxon>Bacillales</taxon>
        <taxon>Anoxybacillaceae</taxon>
        <taxon>Saccharococcus</taxon>
    </lineage>
</organism>
<keyword evidence="1" id="KW-0540">Nuclease</keyword>
<accession>A0A846MLV4</accession>
<name>A0A846MLV4_9BACL</name>
<dbReference type="RefSeq" id="WP_166912495.1">
    <property type="nucleotide sequence ID" value="NZ_JAASRS010000003.1"/>
</dbReference>
<dbReference type="Gene3D" id="3.40.960.10">
    <property type="entry name" value="VSR Endonuclease"/>
    <property type="match status" value="1"/>
</dbReference>
<dbReference type="AlphaFoldDB" id="A0A846MLV4"/>
<reference evidence="1 2" key="1">
    <citation type="submission" date="2020-03" db="EMBL/GenBank/DDBJ databases">
        <title>Genomic Encyclopedia of Archaeal and Bacterial Type Strains, Phase II (KMG-II): from individual species to whole genera.</title>
        <authorList>
            <person name="Goeker M."/>
        </authorList>
    </citation>
    <scope>NUCLEOTIDE SEQUENCE [LARGE SCALE GENOMIC DNA]</scope>
    <source>
        <strain evidence="1 2">DSM 4749</strain>
    </source>
</reference>
<keyword evidence="1" id="KW-0255">Endonuclease</keyword>
<sequence length="159" mass="19216">MTPEEFKSWQEIYQSNRWWRIYDWDTFELMRREMKWLESVLDHFHHDCETSIELLLYDALCRANSNKPLVQQWIKCSNGKNYRVDFLYKLDVPFMVAIEADGSHHKTAQYKIYDQERRRDLRVENIIVVPVPGSKIKQDPDRCAQAIMHLFNKYSLSII</sequence>
<dbReference type="GO" id="GO:0004519">
    <property type="term" value="F:endonuclease activity"/>
    <property type="evidence" value="ECO:0007669"/>
    <property type="project" value="UniProtKB-KW"/>
</dbReference>
<keyword evidence="2" id="KW-1185">Reference proteome</keyword>
<comment type="caution">
    <text evidence="1">The sequence shown here is derived from an EMBL/GenBank/DDBJ whole genome shotgun (WGS) entry which is preliminary data.</text>
</comment>
<protein>
    <submittedName>
        <fullName evidence="1">Very-short-patch-repair endonuclease</fullName>
    </submittedName>
</protein>
<evidence type="ECO:0000313" key="1">
    <source>
        <dbReference type="EMBL" id="NIK16607.1"/>
    </source>
</evidence>
<dbReference type="EMBL" id="JAASRS010000003">
    <property type="protein sequence ID" value="NIK16607.1"/>
    <property type="molecule type" value="Genomic_DNA"/>
</dbReference>
<dbReference type="Proteomes" id="UP000532769">
    <property type="component" value="Unassembled WGS sequence"/>
</dbReference>
<proteinExistence type="predicted"/>
<keyword evidence="1" id="KW-0378">Hydrolase</keyword>
<gene>
    <name evidence="1" type="ORF">BDD39_003248</name>
</gene>
<evidence type="ECO:0000313" key="2">
    <source>
        <dbReference type="Proteomes" id="UP000532769"/>
    </source>
</evidence>